<evidence type="ECO:0000256" key="7">
    <source>
        <dbReference type="ARBA" id="ARBA00023125"/>
    </source>
</evidence>
<feature type="compositionally biased region" description="Polar residues" evidence="14">
    <location>
        <begin position="1"/>
        <end position="14"/>
    </location>
</feature>
<dbReference type="FunFam" id="3.40.1170.10:FF:000004">
    <property type="entry name" value="DNA mismatch repair protein"/>
    <property type="match status" value="1"/>
</dbReference>
<keyword evidence="17" id="KW-1185">Reference proteome</keyword>
<evidence type="ECO:0000256" key="6">
    <source>
        <dbReference type="ARBA" id="ARBA00022840"/>
    </source>
</evidence>
<dbReference type="SMART" id="SM00534">
    <property type="entry name" value="MUTSac"/>
    <property type="match status" value="1"/>
</dbReference>
<dbReference type="AlphaFoldDB" id="A0A8H7BI45"/>
<dbReference type="GO" id="GO:0005634">
    <property type="term" value="C:nucleus"/>
    <property type="evidence" value="ECO:0007669"/>
    <property type="project" value="UniProtKB-SubCell"/>
</dbReference>
<dbReference type="InterPro" id="IPR016151">
    <property type="entry name" value="DNA_mismatch_repair_MutS_N"/>
</dbReference>
<evidence type="ECO:0000313" key="17">
    <source>
        <dbReference type="Proteomes" id="UP000605846"/>
    </source>
</evidence>
<dbReference type="InterPro" id="IPR000432">
    <property type="entry name" value="DNA_mismatch_repair_MutS_C"/>
</dbReference>
<evidence type="ECO:0000256" key="12">
    <source>
        <dbReference type="ARBA" id="ARBA00073774"/>
    </source>
</evidence>
<dbReference type="Gene3D" id="3.40.50.300">
    <property type="entry name" value="P-loop containing nucleotide triphosphate hydrolases"/>
    <property type="match status" value="1"/>
</dbReference>
<evidence type="ECO:0000256" key="5">
    <source>
        <dbReference type="ARBA" id="ARBA00022763"/>
    </source>
</evidence>
<evidence type="ECO:0000256" key="9">
    <source>
        <dbReference type="ARBA" id="ARBA00023242"/>
    </source>
</evidence>
<keyword evidence="5 13" id="KW-0227">DNA damage</keyword>
<comment type="function">
    <text evidence="13">Component of the post-replicative DNA mismatch repair system (MMR).</text>
</comment>
<dbReference type="FunFam" id="3.30.420.110:FF:000008">
    <property type="entry name" value="DNA mismatch repair protein"/>
    <property type="match status" value="1"/>
</dbReference>
<evidence type="ECO:0000259" key="15">
    <source>
        <dbReference type="PROSITE" id="PS00486"/>
    </source>
</evidence>
<name>A0A8H7BI45_9FUNG</name>
<comment type="subunit">
    <text evidence="10">Heterodimer consisting of MSH2-MSH3 (MutS beta). Forms a ternary complex with MutL alpha (MLH1-PMS1).</text>
</comment>
<evidence type="ECO:0000256" key="10">
    <source>
        <dbReference type="ARBA" id="ARBA00025902"/>
    </source>
</evidence>
<dbReference type="OrthoDB" id="121051at2759"/>
<dbReference type="GO" id="GO:0030983">
    <property type="term" value="F:mismatched DNA binding"/>
    <property type="evidence" value="ECO:0007669"/>
    <property type="project" value="InterPro"/>
</dbReference>
<dbReference type="PANTHER" id="PTHR11361">
    <property type="entry name" value="DNA MISMATCH REPAIR PROTEIN MUTS FAMILY MEMBER"/>
    <property type="match status" value="1"/>
</dbReference>
<comment type="caution">
    <text evidence="16">The sequence shown here is derived from an EMBL/GenBank/DDBJ whole genome shotgun (WGS) entry which is preliminary data.</text>
</comment>
<evidence type="ECO:0000256" key="4">
    <source>
        <dbReference type="ARBA" id="ARBA00022741"/>
    </source>
</evidence>
<dbReference type="GO" id="GO:0006298">
    <property type="term" value="P:mismatch repair"/>
    <property type="evidence" value="ECO:0007669"/>
    <property type="project" value="InterPro"/>
</dbReference>
<gene>
    <name evidence="16" type="primary">MSH3</name>
    <name evidence="16" type="ORF">EC973_002646</name>
</gene>
<protein>
    <recommendedName>
        <fullName evidence="3 12">DNA mismatch repair protein MSH3</fullName>
    </recommendedName>
    <alternativeName>
        <fullName evidence="3 12">DNA mismatch repair protein MSH3</fullName>
    </alternativeName>
    <alternativeName>
        <fullName evidence="11">MutS protein homolog 3</fullName>
    </alternativeName>
</protein>
<evidence type="ECO:0000256" key="2">
    <source>
        <dbReference type="ARBA" id="ARBA00007094"/>
    </source>
</evidence>
<dbReference type="Gene3D" id="3.40.1170.10">
    <property type="entry name" value="DNA repair protein MutS, domain I"/>
    <property type="match status" value="1"/>
</dbReference>
<keyword evidence="4 13" id="KW-0547">Nucleotide-binding</keyword>
<dbReference type="Pfam" id="PF05192">
    <property type="entry name" value="MutS_III"/>
    <property type="match status" value="1"/>
</dbReference>
<dbReference type="PANTHER" id="PTHR11361:SF122">
    <property type="entry name" value="DNA MISMATCH REPAIR PROTEIN MSH3"/>
    <property type="match status" value="1"/>
</dbReference>
<feature type="compositionally biased region" description="Basic and acidic residues" evidence="14">
    <location>
        <begin position="18"/>
        <end position="37"/>
    </location>
</feature>
<organism evidence="16 17">
    <name type="scientific">Apophysomyces ossiformis</name>
    <dbReference type="NCBI Taxonomy" id="679940"/>
    <lineage>
        <taxon>Eukaryota</taxon>
        <taxon>Fungi</taxon>
        <taxon>Fungi incertae sedis</taxon>
        <taxon>Mucoromycota</taxon>
        <taxon>Mucoromycotina</taxon>
        <taxon>Mucoromycetes</taxon>
        <taxon>Mucorales</taxon>
        <taxon>Mucorineae</taxon>
        <taxon>Mucoraceae</taxon>
        <taxon>Apophysomyces</taxon>
    </lineage>
</organism>
<dbReference type="PROSITE" id="PS00486">
    <property type="entry name" value="DNA_MISMATCH_REPAIR_2"/>
    <property type="match status" value="1"/>
</dbReference>
<dbReference type="FunFam" id="1.10.1420.10:FF:000004">
    <property type="entry name" value="DNA mismatch repair protein Msh3"/>
    <property type="match status" value="1"/>
</dbReference>
<dbReference type="GO" id="GO:0005524">
    <property type="term" value="F:ATP binding"/>
    <property type="evidence" value="ECO:0007669"/>
    <property type="project" value="UniProtKB-KW"/>
</dbReference>
<dbReference type="InterPro" id="IPR036187">
    <property type="entry name" value="DNA_mismatch_repair_MutS_sf"/>
</dbReference>
<sequence length="1061" mass="120385">MCSGRKQQQLTLSSFFKKKTDSDEASKTSDAGSRKQESPFFENSRPDLEQRFGYDPKATIDTEQDEHKKRLHARFVEKFGVLAEEREIKRQRLNGETTAEDTEQMRSTREIPLDLSKYVNQDNEEPKSERTIPEPPRKKWSPLELQVLELKQQHPGILLVIEVGYKFCFFGEDAKVASRILHIAHFIDRNFYVASIPFHRLSIHIRRLVSAGHKVGVVRQVETAALKAAGSNRAGPFRRELKQLYTKGTFVDEMTASDLEEDTELTASSNYLMCVVEEKRGGGGPDELVKTGIIAVQPATGDIIYDAFEDGYMRSELETRLLHIEPCELLLPHTLSKPTEKLIKHITLQRTSAFGEMVRIERLAEDNTFADDYNDAFTYVSGFYTRCKTEHKDGVKHDLLFAEVLQLPDTVIKALAATIKYLSEFGLEHVLQLTKYFLHFSSRNHMLLNGNTIANLEIYRNSTDYSEKGSLFWVLNHTVTRFGKRLLKRWIGRPLVDVDQLNIRINAVDELLTTENAKKQKAQALLKQLPDLEKGLCRIHYGRSSPAELIQVLDAFLNVSTTFYGSEQAERFGSELLNNIFDLLPTIRKDVMEFRNALNAKALSSQDCKIYLFQSEERWPEIPRQKKCISEIETQLESYLEELKTSVKIPTLKFVHVAGIEYLLEVKNSLTSKVPQKWIKISGTKAVSRFHTSFLIEKLKEREQHRESLVVAAETAYRAFLSEISDKYESLRDVVLRLGELDCLLSLAVAARQPNYVKPTLTEGTQVKVVNGRHPMVERFLGTSYVANDVDLDADGCRTLVLTGPNMGGMCERENISSLNVKLGKSSYIRQVALISILGQIGSYVPADSATLGILDAVYTRQVSSDVMGATDNMLSGESTFMVELHEASDIMKQATERSLVILDELGRGTSTHDGMAIAYAVLHHFITKIRSITLFVTHYPFLGEFAVQYPGSTRNAHMSFIEDGEREPCYLQNAVVFLYKLVDGLATRSYGLNVARLANLPRQILDTAKAKSEEMESMIAQKTQLREQWLLRRSMQLMSQEDLDSHIDEIKQILSRLSSP</sequence>
<dbReference type="PIRSF" id="PIRSF037677">
    <property type="entry name" value="DNA_mis_repair_Msh6"/>
    <property type="match status" value="1"/>
</dbReference>
<feature type="domain" description="DNA mismatch repair proteins mutS family" evidence="15">
    <location>
        <begin position="899"/>
        <end position="915"/>
    </location>
</feature>
<evidence type="ECO:0000313" key="16">
    <source>
        <dbReference type="EMBL" id="KAF7722844.1"/>
    </source>
</evidence>
<keyword evidence="8 13" id="KW-0234">DNA repair</keyword>
<dbReference type="InterPro" id="IPR007696">
    <property type="entry name" value="DNA_mismatch_repair_MutS_core"/>
</dbReference>
<reference evidence="16" key="1">
    <citation type="submission" date="2020-01" db="EMBL/GenBank/DDBJ databases">
        <title>Genome Sequencing of Three Apophysomyces-Like Fungal Strains Confirms a Novel Fungal Genus in the Mucoromycota with divergent Burkholderia-like Endosymbiotic Bacteria.</title>
        <authorList>
            <person name="Stajich J.E."/>
            <person name="Macias A.M."/>
            <person name="Carter-House D."/>
            <person name="Lovett B."/>
            <person name="Kasson L.R."/>
            <person name="Berry K."/>
            <person name="Grigoriev I."/>
            <person name="Chang Y."/>
            <person name="Spatafora J."/>
            <person name="Kasson M.T."/>
        </authorList>
    </citation>
    <scope>NUCLEOTIDE SEQUENCE</scope>
    <source>
        <strain evidence="16">NRRL A-21654</strain>
    </source>
</reference>
<dbReference type="Pfam" id="PF01624">
    <property type="entry name" value="MutS_I"/>
    <property type="match status" value="1"/>
</dbReference>
<evidence type="ECO:0000256" key="8">
    <source>
        <dbReference type="ARBA" id="ARBA00023204"/>
    </source>
</evidence>
<evidence type="ECO:0000256" key="11">
    <source>
        <dbReference type="ARBA" id="ARBA00029792"/>
    </source>
</evidence>
<evidence type="ECO:0000256" key="14">
    <source>
        <dbReference type="SAM" id="MobiDB-lite"/>
    </source>
</evidence>
<dbReference type="InterPro" id="IPR017261">
    <property type="entry name" value="DNA_mismatch_repair_MutS/MSH"/>
</dbReference>
<feature type="compositionally biased region" description="Basic and acidic residues" evidence="14">
    <location>
        <begin position="44"/>
        <end position="66"/>
    </location>
</feature>
<dbReference type="SUPFAM" id="SSF52540">
    <property type="entry name" value="P-loop containing nucleoside triphosphate hydrolases"/>
    <property type="match status" value="1"/>
</dbReference>
<dbReference type="GO" id="GO:0006312">
    <property type="term" value="P:mitotic recombination"/>
    <property type="evidence" value="ECO:0007669"/>
    <property type="project" value="TreeGrafter"/>
</dbReference>
<dbReference type="Pfam" id="PF05190">
    <property type="entry name" value="MutS_IV"/>
    <property type="match status" value="1"/>
</dbReference>
<evidence type="ECO:0000256" key="13">
    <source>
        <dbReference type="RuleBase" id="RU003756"/>
    </source>
</evidence>
<comment type="subcellular location">
    <subcellularLocation>
        <location evidence="1">Nucleus</location>
    </subcellularLocation>
</comment>
<accession>A0A8H7BI45</accession>
<dbReference type="SUPFAM" id="SSF53150">
    <property type="entry name" value="DNA repair protein MutS, domain II"/>
    <property type="match status" value="1"/>
</dbReference>
<evidence type="ECO:0000256" key="3">
    <source>
        <dbReference type="ARBA" id="ARBA00022151"/>
    </source>
</evidence>
<dbReference type="Gene3D" id="1.10.1420.10">
    <property type="match status" value="2"/>
</dbReference>
<dbReference type="InterPro" id="IPR045076">
    <property type="entry name" value="MutS"/>
</dbReference>
<dbReference type="Proteomes" id="UP000605846">
    <property type="component" value="Unassembled WGS sequence"/>
</dbReference>
<keyword evidence="6" id="KW-0067">ATP-binding</keyword>
<dbReference type="Pfam" id="PF00488">
    <property type="entry name" value="MutS_V"/>
    <property type="match status" value="1"/>
</dbReference>
<evidence type="ECO:0000256" key="1">
    <source>
        <dbReference type="ARBA" id="ARBA00004123"/>
    </source>
</evidence>
<dbReference type="InterPro" id="IPR007861">
    <property type="entry name" value="DNA_mismatch_repair_MutS_clamp"/>
</dbReference>
<dbReference type="GO" id="GO:0140664">
    <property type="term" value="F:ATP-dependent DNA damage sensor activity"/>
    <property type="evidence" value="ECO:0007669"/>
    <property type="project" value="InterPro"/>
</dbReference>
<dbReference type="InterPro" id="IPR007695">
    <property type="entry name" value="DNA_mismatch_repair_MutS-lik_N"/>
</dbReference>
<dbReference type="Pfam" id="PF05188">
    <property type="entry name" value="MutS_II"/>
    <property type="match status" value="1"/>
</dbReference>
<dbReference type="NCBIfam" id="NF003810">
    <property type="entry name" value="PRK05399.1"/>
    <property type="match status" value="1"/>
</dbReference>
<keyword evidence="7 13" id="KW-0238">DNA-binding</keyword>
<proteinExistence type="inferred from homology"/>
<dbReference type="Gene3D" id="3.30.420.110">
    <property type="entry name" value="MutS, connector domain"/>
    <property type="match status" value="1"/>
</dbReference>
<dbReference type="SMART" id="SM00533">
    <property type="entry name" value="MUTSd"/>
    <property type="match status" value="1"/>
</dbReference>
<keyword evidence="9" id="KW-0539">Nucleus</keyword>
<dbReference type="EMBL" id="JABAYA010000174">
    <property type="protein sequence ID" value="KAF7722844.1"/>
    <property type="molecule type" value="Genomic_DNA"/>
</dbReference>
<dbReference type="InterPro" id="IPR007860">
    <property type="entry name" value="DNA_mmatch_repair_MutS_con_dom"/>
</dbReference>
<feature type="region of interest" description="Disordered" evidence="14">
    <location>
        <begin position="1"/>
        <end position="66"/>
    </location>
</feature>
<dbReference type="SUPFAM" id="SSF55271">
    <property type="entry name" value="DNA repair protein MutS, domain I"/>
    <property type="match status" value="1"/>
</dbReference>
<dbReference type="InterPro" id="IPR036678">
    <property type="entry name" value="MutS_con_dom_sf"/>
</dbReference>
<comment type="similarity">
    <text evidence="2">Belongs to the DNA mismatch repair MutS family. MSH3 subfamily.</text>
</comment>
<dbReference type="InterPro" id="IPR027417">
    <property type="entry name" value="P-loop_NTPase"/>
</dbReference>
<dbReference type="SUPFAM" id="SSF48334">
    <property type="entry name" value="DNA repair protein MutS, domain III"/>
    <property type="match status" value="1"/>
</dbReference>